<name>A0A7W4W3D6_9GAMM</name>
<dbReference type="AlphaFoldDB" id="A0A7W4W3D6"/>
<dbReference type="InterPro" id="IPR058627">
    <property type="entry name" value="MdtA-like_C"/>
</dbReference>
<keyword evidence="7" id="KW-1185">Reference proteome</keyword>
<feature type="domain" description="Multidrug resistance protein MdtA-like barrel-sandwich hybrid" evidence="4">
    <location>
        <begin position="79"/>
        <end position="213"/>
    </location>
</feature>
<comment type="similarity">
    <text evidence="2">Belongs to the membrane fusion protein (MFP) (TC 8.A.1) family.</text>
</comment>
<evidence type="ECO:0000256" key="1">
    <source>
        <dbReference type="ARBA" id="ARBA00004196"/>
    </source>
</evidence>
<proteinExistence type="inferred from homology"/>
<dbReference type="GO" id="GO:0015562">
    <property type="term" value="F:efflux transmembrane transporter activity"/>
    <property type="evidence" value="ECO:0007669"/>
    <property type="project" value="TreeGrafter"/>
</dbReference>
<dbReference type="EMBL" id="JACHWY010000001">
    <property type="protein sequence ID" value="MBB3046718.1"/>
    <property type="molecule type" value="Genomic_DNA"/>
</dbReference>
<accession>A0A7W4W3D6</accession>
<feature type="domain" description="Multidrug resistance protein MdtA-like C-terminal permuted SH3" evidence="5">
    <location>
        <begin position="320"/>
        <end position="373"/>
    </location>
</feature>
<dbReference type="Pfam" id="PF25917">
    <property type="entry name" value="BSH_RND"/>
    <property type="match status" value="1"/>
</dbReference>
<dbReference type="RefSeq" id="WP_183409396.1">
    <property type="nucleotide sequence ID" value="NZ_JACHWY010000001.1"/>
</dbReference>
<dbReference type="NCBIfam" id="TIGR01730">
    <property type="entry name" value="RND_mfp"/>
    <property type="match status" value="1"/>
</dbReference>
<evidence type="ECO:0000313" key="6">
    <source>
        <dbReference type="EMBL" id="MBB3046718.1"/>
    </source>
</evidence>
<comment type="subcellular location">
    <subcellularLocation>
        <location evidence="1">Cell envelope</location>
    </subcellularLocation>
</comment>
<protein>
    <submittedName>
        <fullName evidence="6">RND family efflux transporter MFP subunit</fullName>
    </submittedName>
</protein>
<keyword evidence="3" id="KW-0813">Transport</keyword>
<dbReference type="Gene3D" id="1.10.287.470">
    <property type="entry name" value="Helix hairpin bin"/>
    <property type="match status" value="1"/>
</dbReference>
<sequence length="392" mass="43577">MPEPTKRSSLFFKTLLPLVALAVGVMAYQYQISNPPLIEKKPLEAHYPTVEVVIAEPKDTEVEVYSQGTVRPRSETVLKPEVSGRVVWISPQLVNGGLFAEGEKLLEIDDTDYRTALASSKTAHVRAEVEFDHANRELKRIESLHRRNLASETQLDQARRSFRLAEATLNESRIQQQQAQTNLERTVIKAPFAGRVRKESVDFGQYLTQGENIATLYATDFYEVHLPIGIEQFVYLDIPPGTQGVLPPDSTLPVTIAGNIGTREFYWSGELQRTEGEIDAATRLVYGVVTVENKVLPNHPPLLVGMFVKAAIQGKVFPDVVTLPRNALRDNNQVLVVDENNRLHFRQVIVLRVQGDEVLIQSGLKPGEAVCISPLTVAVEGMRVNISPAKGV</sequence>
<comment type="caution">
    <text evidence="6">The sequence shown here is derived from an EMBL/GenBank/DDBJ whole genome shotgun (WGS) entry which is preliminary data.</text>
</comment>
<organism evidence="6 7">
    <name type="scientific">Litorivivens lipolytica</name>
    <dbReference type="NCBI Taxonomy" id="1524264"/>
    <lineage>
        <taxon>Bacteria</taxon>
        <taxon>Pseudomonadati</taxon>
        <taxon>Pseudomonadota</taxon>
        <taxon>Gammaproteobacteria</taxon>
        <taxon>Litorivivens</taxon>
    </lineage>
</organism>
<reference evidence="6 7" key="1">
    <citation type="submission" date="2020-08" db="EMBL/GenBank/DDBJ databases">
        <title>Genomic Encyclopedia of Type Strains, Phase III (KMG-III): the genomes of soil and plant-associated and newly described type strains.</title>
        <authorList>
            <person name="Whitman W."/>
        </authorList>
    </citation>
    <scope>NUCLEOTIDE SEQUENCE [LARGE SCALE GENOMIC DNA]</scope>
    <source>
        <strain evidence="6 7">CECT 8654</strain>
    </source>
</reference>
<dbReference type="Pfam" id="PF25967">
    <property type="entry name" value="RND-MFP_C"/>
    <property type="match status" value="1"/>
</dbReference>
<dbReference type="InterPro" id="IPR006143">
    <property type="entry name" value="RND_pump_MFP"/>
</dbReference>
<evidence type="ECO:0000313" key="7">
    <source>
        <dbReference type="Proteomes" id="UP000537130"/>
    </source>
</evidence>
<dbReference type="InterPro" id="IPR058625">
    <property type="entry name" value="MdtA-like_BSH"/>
</dbReference>
<dbReference type="Gene3D" id="2.40.420.20">
    <property type="match status" value="1"/>
</dbReference>
<dbReference type="PANTHER" id="PTHR30469">
    <property type="entry name" value="MULTIDRUG RESISTANCE PROTEIN MDTA"/>
    <property type="match status" value="1"/>
</dbReference>
<dbReference type="Gene3D" id="2.40.30.170">
    <property type="match status" value="1"/>
</dbReference>
<gene>
    <name evidence="6" type="ORF">FHR99_000954</name>
</gene>
<evidence type="ECO:0000256" key="3">
    <source>
        <dbReference type="ARBA" id="ARBA00022448"/>
    </source>
</evidence>
<dbReference type="GO" id="GO:1990281">
    <property type="term" value="C:efflux pump complex"/>
    <property type="evidence" value="ECO:0007669"/>
    <property type="project" value="TreeGrafter"/>
</dbReference>
<dbReference type="PANTHER" id="PTHR30469:SF12">
    <property type="entry name" value="MULTIDRUG RESISTANCE PROTEIN MDTA"/>
    <property type="match status" value="1"/>
</dbReference>
<evidence type="ECO:0000259" key="4">
    <source>
        <dbReference type="Pfam" id="PF25917"/>
    </source>
</evidence>
<dbReference type="Gene3D" id="2.40.50.100">
    <property type="match status" value="1"/>
</dbReference>
<evidence type="ECO:0000256" key="2">
    <source>
        <dbReference type="ARBA" id="ARBA00009477"/>
    </source>
</evidence>
<dbReference type="Proteomes" id="UP000537130">
    <property type="component" value="Unassembled WGS sequence"/>
</dbReference>
<dbReference type="SUPFAM" id="SSF111369">
    <property type="entry name" value="HlyD-like secretion proteins"/>
    <property type="match status" value="1"/>
</dbReference>
<evidence type="ECO:0000259" key="5">
    <source>
        <dbReference type="Pfam" id="PF25967"/>
    </source>
</evidence>